<name>A0A382TWT9_9ZZZZ</name>
<proteinExistence type="predicted"/>
<organism evidence="1">
    <name type="scientific">marine metagenome</name>
    <dbReference type="NCBI Taxonomy" id="408172"/>
    <lineage>
        <taxon>unclassified sequences</taxon>
        <taxon>metagenomes</taxon>
        <taxon>ecological metagenomes</taxon>
    </lineage>
</organism>
<dbReference type="EMBL" id="UINC01139776">
    <property type="protein sequence ID" value="SVD26534.1"/>
    <property type="molecule type" value="Genomic_DNA"/>
</dbReference>
<sequence>MFSFLILFLNGCATGEFKKAKPFKHNT</sequence>
<accession>A0A382TWT9</accession>
<protein>
    <submittedName>
        <fullName evidence="1">Uncharacterized protein</fullName>
    </submittedName>
</protein>
<gene>
    <name evidence="1" type="ORF">METZ01_LOCUS379388</name>
</gene>
<evidence type="ECO:0000313" key="1">
    <source>
        <dbReference type="EMBL" id="SVD26534.1"/>
    </source>
</evidence>
<dbReference type="AlphaFoldDB" id="A0A382TWT9"/>
<reference evidence="1" key="1">
    <citation type="submission" date="2018-05" db="EMBL/GenBank/DDBJ databases">
        <authorList>
            <person name="Lanie J.A."/>
            <person name="Ng W.-L."/>
            <person name="Kazmierczak K.M."/>
            <person name="Andrzejewski T.M."/>
            <person name="Davidsen T.M."/>
            <person name="Wayne K.J."/>
            <person name="Tettelin H."/>
            <person name="Glass J.I."/>
            <person name="Rusch D."/>
            <person name="Podicherti R."/>
            <person name="Tsui H.-C.T."/>
            <person name="Winkler M.E."/>
        </authorList>
    </citation>
    <scope>NUCLEOTIDE SEQUENCE</scope>
</reference>
<feature type="non-terminal residue" evidence="1">
    <location>
        <position position="27"/>
    </location>
</feature>